<feature type="domain" description="RNA polymerase Rpb2" evidence="14">
    <location>
        <begin position="411"/>
        <end position="470"/>
    </location>
</feature>
<evidence type="ECO:0000259" key="14">
    <source>
        <dbReference type="Pfam" id="PF04565"/>
    </source>
</evidence>
<protein>
    <recommendedName>
        <fullName evidence="10">DNA-directed RNA polymerase subunit beta</fullName>
        <ecNumber evidence="10">2.7.7.6</ecNumber>
    </recommendedName>
</protein>
<dbReference type="InterPro" id="IPR007645">
    <property type="entry name" value="RNA_pol_Rpb2_3"/>
</dbReference>
<comment type="catalytic activity">
    <reaction evidence="8 10">
        <text>RNA(n) + a ribonucleoside 5'-triphosphate = RNA(n+1) + diphosphate</text>
        <dbReference type="Rhea" id="RHEA:21248"/>
        <dbReference type="Rhea" id="RHEA-COMP:14527"/>
        <dbReference type="Rhea" id="RHEA-COMP:17342"/>
        <dbReference type="ChEBI" id="CHEBI:33019"/>
        <dbReference type="ChEBI" id="CHEBI:61557"/>
        <dbReference type="ChEBI" id="CHEBI:140395"/>
        <dbReference type="EC" id="2.7.7.6"/>
    </reaction>
</comment>
<evidence type="ECO:0000259" key="12">
    <source>
        <dbReference type="Pfam" id="PF04560"/>
    </source>
</evidence>
<evidence type="ECO:0000259" key="11">
    <source>
        <dbReference type="Pfam" id="PF00562"/>
    </source>
</evidence>
<accession>M1S0R2</accession>
<dbReference type="Gene3D" id="2.40.270.10">
    <property type="entry name" value="DNA-directed RNA polymerase, subunit 2, domain 6"/>
    <property type="match status" value="1"/>
</dbReference>
<evidence type="ECO:0000256" key="10">
    <source>
        <dbReference type="RuleBase" id="RU363031"/>
    </source>
</evidence>
<feature type="domain" description="RNA polymerase Rpb2" evidence="12">
    <location>
        <begin position="968"/>
        <end position="1050"/>
    </location>
</feature>
<keyword evidence="2 10" id="KW-0240">DNA-directed RNA polymerase</keyword>
<dbReference type="InterPro" id="IPR007120">
    <property type="entry name" value="DNA-dir_RNAP_su2_dom"/>
</dbReference>
<evidence type="ECO:0000259" key="13">
    <source>
        <dbReference type="Pfam" id="PF04563"/>
    </source>
</evidence>
<dbReference type="Pfam" id="PF04560">
    <property type="entry name" value="RNA_pol_Rpb2_7"/>
    <property type="match status" value="1"/>
</dbReference>
<dbReference type="EMBL" id="KC244182">
    <property type="protein sequence ID" value="AGG37914.1"/>
    <property type="molecule type" value="Genomic_DNA"/>
</dbReference>
<dbReference type="Pfam" id="PF04563">
    <property type="entry name" value="RNA_pol_Rpb2_1"/>
    <property type="match status" value="1"/>
</dbReference>
<dbReference type="GO" id="GO:0003899">
    <property type="term" value="F:DNA-directed RNA polymerase activity"/>
    <property type="evidence" value="ECO:0007669"/>
    <property type="project" value="UniProtKB-EC"/>
</dbReference>
<dbReference type="InterPro" id="IPR007641">
    <property type="entry name" value="RNA_pol_Rpb2_7"/>
</dbReference>
<evidence type="ECO:0000256" key="6">
    <source>
        <dbReference type="ARBA" id="ARBA00022771"/>
    </source>
</evidence>
<dbReference type="InterPro" id="IPR007644">
    <property type="entry name" value="RNA_pol_bsu_protrusion"/>
</dbReference>
<keyword evidence="7 10" id="KW-0804">Transcription</keyword>
<dbReference type="GO" id="GO:0006351">
    <property type="term" value="P:DNA-templated transcription"/>
    <property type="evidence" value="ECO:0007669"/>
    <property type="project" value="InterPro"/>
</dbReference>
<proteinExistence type="inferred from homology"/>
<dbReference type="GO" id="GO:0008270">
    <property type="term" value="F:zinc ion binding"/>
    <property type="evidence" value="ECO:0007669"/>
    <property type="project" value="UniProtKB-KW"/>
</dbReference>
<name>M1S0R2_ISKNV</name>
<dbReference type="GO" id="GO:0000428">
    <property type="term" value="C:DNA-directed RNA polymerase complex"/>
    <property type="evidence" value="ECO:0007669"/>
    <property type="project" value="UniProtKB-KW"/>
</dbReference>
<evidence type="ECO:0000256" key="5">
    <source>
        <dbReference type="ARBA" id="ARBA00022723"/>
    </source>
</evidence>
<keyword evidence="6" id="KW-0862">Zinc</keyword>
<dbReference type="InterPro" id="IPR015712">
    <property type="entry name" value="DNA-dir_RNA_pol_su2"/>
</dbReference>
<dbReference type="GO" id="GO:0003677">
    <property type="term" value="F:DNA binding"/>
    <property type="evidence" value="ECO:0007669"/>
    <property type="project" value="InterPro"/>
</dbReference>
<evidence type="ECO:0000313" key="15">
    <source>
        <dbReference type="EMBL" id="AGG37914.1"/>
    </source>
</evidence>
<comment type="similarity">
    <text evidence="1 9">Belongs to the RNA polymerase beta chain family.</text>
</comment>
<evidence type="ECO:0000256" key="2">
    <source>
        <dbReference type="ARBA" id="ARBA00022478"/>
    </source>
</evidence>
<dbReference type="Gene3D" id="3.90.1100.10">
    <property type="match status" value="2"/>
</dbReference>
<dbReference type="PROSITE" id="PS01166">
    <property type="entry name" value="RNA_POL_BETA"/>
    <property type="match status" value="1"/>
</dbReference>
<dbReference type="InterPro" id="IPR007121">
    <property type="entry name" value="RNA_pol_bsu_CS"/>
</dbReference>
<dbReference type="InterPro" id="IPR037033">
    <property type="entry name" value="DNA-dir_RNAP_su2_hyb_sf"/>
</dbReference>
<dbReference type="EC" id="2.7.7.6" evidence="10"/>
<keyword evidence="6" id="KW-0863">Zinc-finger</keyword>
<dbReference type="Gene3D" id="2.40.50.150">
    <property type="match status" value="1"/>
</dbReference>
<keyword evidence="3 10" id="KW-0808">Transferase</keyword>
<comment type="function">
    <text evidence="10">DNA-dependent RNA polymerase catalyzes the transcription of DNA into RNA using the four ribonucleoside triphosphates as substrates.</text>
</comment>
<dbReference type="SUPFAM" id="SSF64484">
    <property type="entry name" value="beta and beta-prime subunits of DNA dependent RNA-polymerase"/>
    <property type="match status" value="1"/>
</dbReference>
<feature type="domain" description="DNA-directed RNA polymerase subunit 2 hybrid-binding" evidence="11">
    <location>
        <begin position="606"/>
        <end position="966"/>
    </location>
</feature>
<evidence type="ECO:0000256" key="8">
    <source>
        <dbReference type="ARBA" id="ARBA00048552"/>
    </source>
</evidence>
<dbReference type="InterPro" id="IPR014724">
    <property type="entry name" value="RNA_pol_RPB2_OB-fold"/>
</dbReference>
<dbReference type="Gene3D" id="3.90.1800.10">
    <property type="entry name" value="RNA polymerase alpha subunit dimerisation domain"/>
    <property type="match status" value="1"/>
</dbReference>
<evidence type="ECO:0000256" key="4">
    <source>
        <dbReference type="ARBA" id="ARBA00022695"/>
    </source>
</evidence>
<evidence type="ECO:0000256" key="7">
    <source>
        <dbReference type="ARBA" id="ARBA00023163"/>
    </source>
</evidence>
<dbReference type="CDD" id="cd00653">
    <property type="entry name" value="RNA_pol_B_RPB2"/>
    <property type="match status" value="1"/>
</dbReference>
<evidence type="ECO:0000256" key="1">
    <source>
        <dbReference type="ARBA" id="ARBA00006835"/>
    </source>
</evidence>
<dbReference type="PANTHER" id="PTHR20856">
    <property type="entry name" value="DNA-DIRECTED RNA POLYMERASE I SUBUNIT 2"/>
    <property type="match status" value="1"/>
</dbReference>
<dbReference type="Pfam" id="PF00562">
    <property type="entry name" value="RNA_pol_Rpb2_6"/>
    <property type="match status" value="1"/>
</dbReference>
<dbReference type="GO" id="GO:0032549">
    <property type="term" value="F:ribonucleoside binding"/>
    <property type="evidence" value="ECO:0007669"/>
    <property type="project" value="InterPro"/>
</dbReference>
<organism evidence="15 16">
    <name type="scientific">Rock bream iridovirus</name>
    <dbReference type="NCBI Taxonomy" id="263891"/>
    <lineage>
        <taxon>Viruses</taxon>
        <taxon>Varidnaviria</taxon>
        <taxon>Bamfordvirae</taxon>
        <taxon>Nucleocytoviricota</taxon>
        <taxon>Megaviricetes</taxon>
        <taxon>Pimascovirales</taxon>
        <taxon>Pimascovirales incertae sedis</taxon>
        <taxon>Iridoviridae</taxon>
        <taxon>Alphairidovirinae</taxon>
        <taxon>Megalocytivirus</taxon>
        <taxon>Megalocytivirus pagrus1</taxon>
        <taxon>Infectious spleen and kidney necrosis virus</taxon>
    </lineage>
</organism>
<sequence length="1053" mass="117584">MSQCHTATMQAHLSYWTTPQRLVHHHIAHYEHLLKVQIPQVVEGEPPVIIHNHSVTFGDVAYSKPSPETPGHARAYDETYETTVSCKAYLTCLATGAKHVQHIHNLAKMPVMVRAQPLCQGIGECEKDPGGFFIVKGKERIIIPHIHTAYNIPITMHCTTKKTLVCEMRTHNETTGNNLLVKVRLMQGCIIEMSVPYIKSFLPAGAVFNALGVSEEDMLRYCNLAWQRTAQGGYVSEHIAMVQYMLMQYRECRPNPFEYIAKIVAQPTVTTEYVRSVLAGVMFCHTSPEMSGQHLGYMVATLLNAHVVGAVHDKDNLRWKRVDTSGALILFLFRNLFKQWVCTVKRVMEKSCVVGVPDLQGKSGSVNAITNVITNVLHLAFATGNWLVRKNSGTSKNTYTPRGVSQLMCVQNYGARISNLRRMTHAVGFKGKNIKVRQLHNSHNGYICPYETPEGDRVGNVVQLALSATVTVPVCPRNIRTLMMSALRLFADPQGNQPVLLNGEIVAWVRDRMLCGMAMMHVLWDYPHVTVVFRHGYGVHCVQRRAAVSCDLSLHRGQYRMVCPSLVQELLVRPFPSPTERVVSMDSMRAEFMDLPGIVVLTDAMSAVIPFYNHTQSPRNAYQSNMGKQAVGLPCLNYMSRWDVTLDVLMYPQVPLSRSKAMDALSFDTMPHGACPIVAVLTFDGYNQEDSIILNRSSVQRGMFVSTTYKTLCECEKHVKRCEFERIMCVPVDKRRPGLVYDYLGDDGIFDPALARGMFVTAGVVVVGKMSFDQSRPEGVCCSLAVKPHEEGYFDDKLVFNMADGCKCVKIKLRKIRIPEMGDKFASFTAQKGTCGMMYDQWDMPFTADGVVPDLVINPHAFPSRMTVHYLLQMCFELGAVAGGGKGYDATAFNSDGADLLKTLEELGYAKQVMYCGRTGRRFESLVFMAPCPYQKLKHLVANKVHARTTGPVDPLTRQPVAGRSRDGGIKIGEMEQWCKISHGAAAALHESMTTMSDPYTVPVCSVCHVMTDSYKVCRHCRSVSVQSYAMPYTSKLFFQQLASIGIKTCIMD</sequence>
<evidence type="ECO:0000313" key="16">
    <source>
        <dbReference type="Proteomes" id="UP000103127"/>
    </source>
</evidence>
<evidence type="ECO:0000256" key="3">
    <source>
        <dbReference type="ARBA" id="ARBA00022679"/>
    </source>
</evidence>
<evidence type="ECO:0000256" key="9">
    <source>
        <dbReference type="RuleBase" id="RU000434"/>
    </source>
</evidence>
<feature type="domain" description="RNA polymerase beta subunit protrusion" evidence="13">
    <location>
        <begin position="22"/>
        <end position="352"/>
    </location>
</feature>
<reference evidence="15 16" key="1">
    <citation type="journal article" date="2014" name="BMC Genomics">
        <title>In-depth profiling and analysis of host and viral microRNAs in Japanese flounder (Paralichthys olivaceus) infected with megalocytivirus reveal involvement of microRNAs in host-virus interaction in teleost fish.</title>
        <authorList>
            <person name="Zhang B.C."/>
            <person name="Zhang J."/>
            <person name="Sun L."/>
        </authorList>
    </citation>
    <scope>NUCLEOTIDE SEQUENCE [LARGE SCALE GENOMIC DNA]</scope>
    <source>
        <strain evidence="15">RBIV-C1</strain>
    </source>
</reference>
<dbReference type="Pfam" id="PF04565">
    <property type="entry name" value="RNA_pol_Rpb2_3"/>
    <property type="match status" value="1"/>
</dbReference>
<dbReference type="Proteomes" id="UP000103127">
    <property type="component" value="Genome"/>
</dbReference>
<keyword evidence="5" id="KW-0479">Metal-binding</keyword>
<keyword evidence="4 10" id="KW-0548">Nucleotidyltransferase</keyword>